<dbReference type="GO" id="GO:0005886">
    <property type="term" value="C:plasma membrane"/>
    <property type="evidence" value="ECO:0007669"/>
    <property type="project" value="UniProtKB-SubCell"/>
</dbReference>
<feature type="transmembrane region" description="Helical" evidence="8">
    <location>
        <begin position="84"/>
        <end position="102"/>
    </location>
</feature>
<evidence type="ECO:0000313" key="10">
    <source>
        <dbReference type="EMBL" id="QDT37145.1"/>
    </source>
</evidence>
<dbReference type="EC" id="2.4.2.43" evidence="10"/>
<keyword evidence="4 10" id="KW-0808">Transferase</keyword>
<feature type="transmembrane region" description="Helical" evidence="8">
    <location>
        <begin position="376"/>
        <end position="397"/>
    </location>
</feature>
<evidence type="ECO:0000256" key="7">
    <source>
        <dbReference type="ARBA" id="ARBA00023136"/>
    </source>
</evidence>
<name>A0A517QZS3_9PLAN</name>
<dbReference type="RefSeq" id="WP_145363286.1">
    <property type="nucleotide sequence ID" value="NZ_CP036268.1"/>
</dbReference>
<dbReference type="KEGG" id="svp:Pan189_15150"/>
<dbReference type="AlphaFoldDB" id="A0A517QZS3"/>
<feature type="transmembrane region" description="Helical" evidence="8">
    <location>
        <begin position="114"/>
        <end position="134"/>
    </location>
</feature>
<keyword evidence="2" id="KW-1003">Cell membrane</keyword>
<dbReference type="GO" id="GO:0009103">
    <property type="term" value="P:lipopolysaccharide biosynthetic process"/>
    <property type="evidence" value="ECO:0007669"/>
    <property type="project" value="UniProtKB-ARBA"/>
</dbReference>
<dbReference type="PANTHER" id="PTHR33908:SF3">
    <property type="entry name" value="UNDECAPRENYL PHOSPHATE-ALPHA-4-AMINO-4-DEOXY-L-ARABINOSE ARABINOSYL TRANSFERASE"/>
    <property type="match status" value="1"/>
</dbReference>
<gene>
    <name evidence="10" type="primary">arnT_2</name>
    <name evidence="10" type="ORF">Pan189_15150</name>
</gene>
<accession>A0A517QZS3</accession>
<feature type="transmembrane region" description="Helical" evidence="8">
    <location>
        <begin position="314"/>
        <end position="339"/>
    </location>
</feature>
<dbReference type="GO" id="GO:0103015">
    <property type="term" value="F:4-amino-4-deoxy-L-arabinose transferase activity"/>
    <property type="evidence" value="ECO:0007669"/>
    <property type="project" value="UniProtKB-EC"/>
</dbReference>
<keyword evidence="3 10" id="KW-0328">Glycosyltransferase</keyword>
<feature type="transmembrane region" description="Helical" evidence="8">
    <location>
        <begin position="265"/>
        <end position="284"/>
    </location>
</feature>
<reference evidence="10 11" key="1">
    <citation type="submission" date="2019-02" db="EMBL/GenBank/DDBJ databases">
        <title>Deep-cultivation of Planctomycetes and their phenomic and genomic characterization uncovers novel biology.</title>
        <authorList>
            <person name="Wiegand S."/>
            <person name="Jogler M."/>
            <person name="Boedeker C."/>
            <person name="Pinto D."/>
            <person name="Vollmers J."/>
            <person name="Rivas-Marin E."/>
            <person name="Kohn T."/>
            <person name="Peeters S.H."/>
            <person name="Heuer A."/>
            <person name="Rast P."/>
            <person name="Oberbeckmann S."/>
            <person name="Bunk B."/>
            <person name="Jeske O."/>
            <person name="Meyerdierks A."/>
            <person name="Storesund J.E."/>
            <person name="Kallscheuer N."/>
            <person name="Luecker S."/>
            <person name="Lage O.M."/>
            <person name="Pohl T."/>
            <person name="Merkel B.J."/>
            <person name="Hornburger P."/>
            <person name="Mueller R.-W."/>
            <person name="Bruemmer F."/>
            <person name="Labrenz M."/>
            <person name="Spormann A.M."/>
            <person name="Op den Camp H."/>
            <person name="Overmann J."/>
            <person name="Amann R."/>
            <person name="Jetten M.S.M."/>
            <person name="Mascher T."/>
            <person name="Medema M.H."/>
            <person name="Devos D.P."/>
            <person name="Kaster A.-K."/>
            <person name="Ovreas L."/>
            <person name="Rohde M."/>
            <person name="Galperin M.Y."/>
            <person name="Jogler C."/>
        </authorList>
    </citation>
    <scope>NUCLEOTIDE SEQUENCE [LARGE SCALE GENOMIC DNA]</scope>
    <source>
        <strain evidence="10 11">Pan189</strain>
    </source>
</reference>
<evidence type="ECO:0000259" key="9">
    <source>
        <dbReference type="Pfam" id="PF13231"/>
    </source>
</evidence>
<feature type="domain" description="Glycosyltransferase RgtA/B/C/D-like" evidence="9">
    <location>
        <begin position="63"/>
        <end position="159"/>
    </location>
</feature>
<dbReference type="Proteomes" id="UP000317318">
    <property type="component" value="Chromosome"/>
</dbReference>
<dbReference type="GO" id="GO:0010041">
    <property type="term" value="P:response to iron(III) ion"/>
    <property type="evidence" value="ECO:0007669"/>
    <property type="project" value="TreeGrafter"/>
</dbReference>
<evidence type="ECO:0000256" key="3">
    <source>
        <dbReference type="ARBA" id="ARBA00022676"/>
    </source>
</evidence>
<feature type="transmembrane region" description="Helical" evidence="8">
    <location>
        <begin position="438"/>
        <end position="456"/>
    </location>
</feature>
<dbReference type="InterPro" id="IPR050297">
    <property type="entry name" value="LipidA_mod_glycosyltrf_83"/>
</dbReference>
<keyword evidence="11" id="KW-1185">Reference proteome</keyword>
<feature type="transmembrane region" description="Helical" evidence="8">
    <location>
        <begin position="468"/>
        <end position="485"/>
    </location>
</feature>
<evidence type="ECO:0000256" key="1">
    <source>
        <dbReference type="ARBA" id="ARBA00004651"/>
    </source>
</evidence>
<evidence type="ECO:0000313" key="11">
    <source>
        <dbReference type="Proteomes" id="UP000317318"/>
    </source>
</evidence>
<feature type="transmembrane region" description="Helical" evidence="8">
    <location>
        <begin position="351"/>
        <end position="370"/>
    </location>
</feature>
<sequence>MSRATVRRDLLLLSLLAGTVFFFDLGGADLFDDDEPKNAGCAAEMYARGDWLVPTFNGELRLHKPILLYWFMLTSYHMFGVTEFAARFFSAFFAVGTVLLTYDIGRRLFDRSAGLWSAVALATSPMFVVVARAANPDSVLIFPITLAFWAYLRLILRQNGGVLPDGQTLKTGDPSDSQDAWKQLIPRGWTMLLPYSAMAVAVLAKGPIGFVMPCGVLGLFIYLRSLGPQTTSTESSFWSAVLSTIQHYIRPVQLVRVALAMRPDLLILALLVIASPWYIAVGIATEGEWLAGFLGRHNVGRFLKPMEGHGGSPLYYVVAIIAGTFPWSVLPFPIAWQVARDFKAGDRSRTSHTLVLCWVGVFVVFFTLARTKLPNYVLPCYPAVALVIGRFFSIWLTEATSLPVWTRRAASVILVTAGVGMAVVLPIVAVYVLPGQEYLGLIGLIPIASGIVFYRLSEAGRFNTAKQSFAVSCVVFVTAIFWLAAPGVSRQQISRRFVEQIAADRADLPPITVFAFWRPNLVFYSRGLVPGFDSSEALDEYLAENHTARILVRSTDLERIDREITDRYRVTDRTQGFLRQDDVLLLEPANDLSEQELRLATLPAASGLH</sequence>
<keyword evidence="6 8" id="KW-1133">Transmembrane helix</keyword>
<dbReference type="OrthoDB" id="9815691at2"/>
<proteinExistence type="predicted"/>
<evidence type="ECO:0000256" key="4">
    <source>
        <dbReference type="ARBA" id="ARBA00022679"/>
    </source>
</evidence>
<keyword evidence="7 8" id="KW-0472">Membrane</keyword>
<evidence type="ECO:0000256" key="5">
    <source>
        <dbReference type="ARBA" id="ARBA00022692"/>
    </source>
</evidence>
<evidence type="ECO:0000256" key="6">
    <source>
        <dbReference type="ARBA" id="ARBA00022989"/>
    </source>
</evidence>
<protein>
    <submittedName>
        <fullName evidence="10">Undecaprenyl phosphate-alpha-4-amino-4-deoxy-L-arabinose arabinosyl transferase</fullName>
        <ecNumber evidence="10">2.4.2.43</ecNumber>
    </submittedName>
</protein>
<dbReference type="InterPro" id="IPR038731">
    <property type="entry name" value="RgtA/B/C-like"/>
</dbReference>
<comment type="subcellular location">
    <subcellularLocation>
        <location evidence="1">Cell membrane</location>
        <topology evidence="1">Multi-pass membrane protein</topology>
    </subcellularLocation>
</comment>
<feature type="transmembrane region" description="Helical" evidence="8">
    <location>
        <begin position="192"/>
        <end position="223"/>
    </location>
</feature>
<evidence type="ECO:0000256" key="8">
    <source>
        <dbReference type="SAM" id="Phobius"/>
    </source>
</evidence>
<organism evidence="10 11">
    <name type="scientific">Stratiformator vulcanicus</name>
    <dbReference type="NCBI Taxonomy" id="2527980"/>
    <lineage>
        <taxon>Bacteria</taxon>
        <taxon>Pseudomonadati</taxon>
        <taxon>Planctomycetota</taxon>
        <taxon>Planctomycetia</taxon>
        <taxon>Planctomycetales</taxon>
        <taxon>Planctomycetaceae</taxon>
        <taxon>Stratiformator</taxon>
    </lineage>
</organism>
<dbReference type="PANTHER" id="PTHR33908">
    <property type="entry name" value="MANNOSYLTRANSFERASE YKCB-RELATED"/>
    <property type="match status" value="1"/>
</dbReference>
<evidence type="ECO:0000256" key="2">
    <source>
        <dbReference type="ARBA" id="ARBA00022475"/>
    </source>
</evidence>
<feature type="transmembrane region" description="Helical" evidence="8">
    <location>
        <begin position="409"/>
        <end position="432"/>
    </location>
</feature>
<dbReference type="Pfam" id="PF13231">
    <property type="entry name" value="PMT_2"/>
    <property type="match status" value="1"/>
</dbReference>
<keyword evidence="5 8" id="KW-0812">Transmembrane</keyword>
<dbReference type="EMBL" id="CP036268">
    <property type="protein sequence ID" value="QDT37145.1"/>
    <property type="molecule type" value="Genomic_DNA"/>
</dbReference>